<name>A0A401HAB5_AERPX</name>
<gene>
    <name evidence="6" type="primary">rpl10</name>
    <name evidence="6" type="synonym">rplP0</name>
    <name evidence="9" type="ORF">apy_10170</name>
</gene>
<dbReference type="InterPro" id="IPR040637">
    <property type="entry name" value="Ribosomal_uL10-like_insert"/>
</dbReference>
<dbReference type="Gene3D" id="3.30.70.1730">
    <property type="match status" value="1"/>
</dbReference>
<dbReference type="Proteomes" id="UP000291213">
    <property type="component" value="Unassembled WGS sequence"/>
</dbReference>
<comment type="subunit">
    <text evidence="6">Part of the 50S ribosomal subunit. Forms part of the ribosomal stalk which helps the ribosome interact with GTP-bound translation factors. Forms a heptameric L10(L12)2(L12)2(L12)2 complex, where L10 forms an elongated spine to which the L12 dimers bind in a sequential fashion.</text>
</comment>
<dbReference type="InterPro" id="IPR001790">
    <property type="entry name" value="Ribosomal_uL10"/>
</dbReference>
<dbReference type="Pfam" id="PF00466">
    <property type="entry name" value="Ribosomal_L10"/>
    <property type="match status" value="1"/>
</dbReference>
<keyword evidence="3 6" id="KW-0694">RNA-binding</keyword>
<dbReference type="InterPro" id="IPR043164">
    <property type="entry name" value="Ribosomal_uL10-like_insert_sf"/>
</dbReference>
<dbReference type="Gene3D" id="3.90.105.20">
    <property type="match status" value="1"/>
</dbReference>
<dbReference type="GO" id="GO:0070180">
    <property type="term" value="F:large ribosomal subunit rRNA binding"/>
    <property type="evidence" value="ECO:0007669"/>
    <property type="project" value="UniProtKB-UniRule"/>
</dbReference>
<evidence type="ECO:0000256" key="5">
    <source>
        <dbReference type="ARBA" id="ARBA00023274"/>
    </source>
</evidence>
<evidence type="ECO:0000259" key="8">
    <source>
        <dbReference type="Pfam" id="PF17777"/>
    </source>
</evidence>
<evidence type="ECO:0000313" key="9">
    <source>
        <dbReference type="EMBL" id="GBF09292.1"/>
    </source>
</evidence>
<protein>
    <recommendedName>
        <fullName evidence="6">Large ribosomal subunit protein uL10</fullName>
    </recommendedName>
    <alternativeName>
        <fullName evidence="6">Acidic ribosomal protein P0 homolog</fullName>
    </alternativeName>
</protein>
<accession>A0A401HAB5</accession>
<organism evidence="9 10">
    <name type="scientific">Aeropyrum pernix</name>
    <dbReference type="NCBI Taxonomy" id="56636"/>
    <lineage>
        <taxon>Archaea</taxon>
        <taxon>Thermoproteota</taxon>
        <taxon>Thermoprotei</taxon>
        <taxon>Desulfurococcales</taxon>
        <taxon>Desulfurococcaceae</taxon>
        <taxon>Aeropyrum</taxon>
    </lineage>
</organism>
<keyword evidence="4 6" id="KW-0689">Ribosomal protein</keyword>
<dbReference type="InterPro" id="IPR050323">
    <property type="entry name" value="Ribosomal_protein_uL10"/>
</dbReference>
<dbReference type="Pfam" id="PF17777">
    <property type="entry name" value="RL10P_insert"/>
    <property type="match status" value="1"/>
</dbReference>
<evidence type="ECO:0000256" key="6">
    <source>
        <dbReference type="HAMAP-Rule" id="MF_00280"/>
    </source>
</evidence>
<evidence type="ECO:0000256" key="2">
    <source>
        <dbReference type="ARBA" id="ARBA00022730"/>
    </source>
</evidence>
<evidence type="ECO:0000256" key="1">
    <source>
        <dbReference type="ARBA" id="ARBA00008889"/>
    </source>
</evidence>
<feature type="domain" description="Large ribosomal subunit protein uL10-like insertion" evidence="8">
    <location>
        <begin position="122"/>
        <end position="191"/>
    </location>
</feature>
<feature type="compositionally biased region" description="Acidic residues" evidence="7">
    <location>
        <begin position="321"/>
        <end position="333"/>
    </location>
</feature>
<sequence>MSVVSLVGQMYKREKPIPEWKTLMLRELEELFRKHRVVLFADLTGTPTFVVQRVRKKLWKKYPMMVAKKRIILRAMKAAGLELDDKLLDDLVRGQMLLVFADGNPFKIVKEVEKEKVAMPVKPGDKAETEIRIPEGMTNLTPGPILSVFGKLRIQYQVRGGKIYIAKETVVAKPGDVISEDLAGLLMALGIRPIEKGVRVKFAIDGGVLITEDLLRPDIEAFRGDVIDAVKEALGLATEIVYMPVPEAVESAIVKAALAASALAAETGFIAPGTVEDVVRKAIAEEAAVVALLGDKARELGIEEAAPAAAPAAEEKAEEKKEEEEEKKEEDQELSGLDSIFGGF</sequence>
<dbReference type="Gene3D" id="6.10.140.760">
    <property type="match status" value="1"/>
</dbReference>
<evidence type="ECO:0000256" key="7">
    <source>
        <dbReference type="SAM" id="MobiDB-lite"/>
    </source>
</evidence>
<dbReference type="PANTHER" id="PTHR45699">
    <property type="entry name" value="60S ACIDIC RIBOSOMAL PROTEIN P0"/>
    <property type="match status" value="1"/>
</dbReference>
<dbReference type="NCBIfam" id="NF003095">
    <property type="entry name" value="PRK04019.1-1"/>
    <property type="match status" value="1"/>
</dbReference>
<comment type="similarity">
    <text evidence="1 6">Belongs to the universal ribosomal protein uL10 family.</text>
</comment>
<reference evidence="9 10" key="1">
    <citation type="submission" date="2017-02" db="EMBL/GenBank/DDBJ databases">
        <title>isolation and characterization of a novel temperate virus Aeropyrum globular virus 1 infecting hyperthermophilic archaeon Aeropyrum.</title>
        <authorList>
            <person name="Yumiya M."/>
            <person name="Yoshida T."/>
            <person name="Sako Y."/>
        </authorList>
    </citation>
    <scope>NUCLEOTIDE SEQUENCE [LARGE SCALE GENOMIC DNA]</scope>
    <source>
        <strain evidence="9 10">YK1-12-2013</strain>
    </source>
</reference>
<dbReference type="EMBL" id="BDMD01000052">
    <property type="protein sequence ID" value="GBF09292.1"/>
    <property type="molecule type" value="Genomic_DNA"/>
</dbReference>
<dbReference type="PANTHER" id="PTHR45699:SF3">
    <property type="entry name" value="LARGE RIBOSOMAL SUBUNIT PROTEIN UL10"/>
    <property type="match status" value="1"/>
</dbReference>
<evidence type="ECO:0000256" key="4">
    <source>
        <dbReference type="ARBA" id="ARBA00022980"/>
    </source>
</evidence>
<evidence type="ECO:0000313" key="10">
    <source>
        <dbReference type="Proteomes" id="UP000291213"/>
    </source>
</evidence>
<dbReference type="InterPro" id="IPR022909">
    <property type="entry name" value="Ribosomal_uL10_arc"/>
</dbReference>
<dbReference type="SUPFAM" id="SSF160369">
    <property type="entry name" value="Ribosomal protein L10-like"/>
    <property type="match status" value="1"/>
</dbReference>
<dbReference type="GO" id="GO:0022625">
    <property type="term" value="C:cytosolic large ribosomal subunit"/>
    <property type="evidence" value="ECO:0007669"/>
    <property type="project" value="TreeGrafter"/>
</dbReference>
<comment type="function">
    <text evidence="6">Forms part of the ribosomal stalk, playing a central role in the interaction of the ribosome with GTP-bound translation factors.</text>
</comment>
<feature type="region of interest" description="Disordered" evidence="7">
    <location>
        <begin position="304"/>
        <end position="344"/>
    </location>
</feature>
<dbReference type="InterPro" id="IPR043141">
    <property type="entry name" value="Ribosomal_uL10-like_sf"/>
</dbReference>
<proteinExistence type="inferred from homology"/>
<dbReference type="GO" id="GO:0003735">
    <property type="term" value="F:structural constituent of ribosome"/>
    <property type="evidence" value="ECO:0007669"/>
    <property type="project" value="TreeGrafter"/>
</dbReference>
<dbReference type="AlphaFoldDB" id="A0A401HAB5"/>
<evidence type="ECO:0000256" key="3">
    <source>
        <dbReference type="ARBA" id="ARBA00022884"/>
    </source>
</evidence>
<comment type="caution">
    <text evidence="9">The sequence shown here is derived from an EMBL/GenBank/DDBJ whole genome shotgun (WGS) entry which is preliminary data.</text>
</comment>
<keyword evidence="2 6" id="KW-0699">rRNA-binding</keyword>
<keyword evidence="5 6" id="KW-0687">Ribonucleoprotein</keyword>
<dbReference type="GO" id="GO:0002181">
    <property type="term" value="P:cytoplasmic translation"/>
    <property type="evidence" value="ECO:0007669"/>
    <property type="project" value="TreeGrafter"/>
</dbReference>
<dbReference type="GO" id="GO:0000027">
    <property type="term" value="P:ribosomal large subunit assembly"/>
    <property type="evidence" value="ECO:0007669"/>
    <property type="project" value="TreeGrafter"/>
</dbReference>
<dbReference type="HAMAP" id="MF_00280">
    <property type="entry name" value="Ribosomal_uL10_arch"/>
    <property type="match status" value="1"/>
</dbReference>